<sequence length="723" mass="74937">MNSYRYLLIFLCLLVTGTVMAQFKAGSPGFYIADGTQVAILGLTLQPSGSLTLTNTRVSRDNTPVPALGGNSVERVFTLTPAVSFSGTVGLEVRNGQLNGNIAKSLVVAVNNGVSGFVAAPNSVTATNYVSANLTSPMTLSLVTAVTPTLAPTVTLSNNGPINCGAAVTLTASTTGTVDSYTFTGPSGTVASVANSATVTETGTYTVTVSNSGGSNFATTTVAQGSSASVPVLTFNTSPGTEVIQNTPGVSLSITTCSGGTLKWSGPNSTTGTTTSVSVPTSAVGTLVYSATCTVGGCVSSPGTATLTVTPPLQTGSFDGFIYGADCSTFRGWTWDRNKPNTAFNVEIMDGPVIIATILAGDLKQDLVTAGKGNGKHAFSFPIPLSLKDGLQHSLSARVQGSSFILKDSPKALICTGGGSPPNQPPSPPTPTVIISPIAAKVGVPFSATLVAFTDPENDPLTYELTTLPSDLSFNSTSRVISGTPTVAGSFPLTYKATDSHLASNSVGFTLTISPESTTTVTGEFEGFLDKVECASLRGWVWDRKKPNTPLTVEFYSEPSPGNVTVWGSTVANIYRSDLKAAGKGDGVHAYDFAVPPALKASYALIYARVQGSTYVLKTSGRLLPQPCLSPGRLSAETKSELKVKLIGNPVSDVVEVEVKGAEGRQLRFALTDSQGRVVHERQLEKAGVTERQKFGISFQPSGLLLLRVSTTDQSQTLKVLKP</sequence>
<dbReference type="InterPro" id="IPR006644">
    <property type="entry name" value="Cadg"/>
</dbReference>
<evidence type="ECO:0000313" key="3">
    <source>
        <dbReference type="EMBL" id="RRB02712.1"/>
    </source>
</evidence>
<comment type="caution">
    <text evidence="3">The sequence shown here is derived from an EMBL/GenBank/DDBJ whole genome shotgun (WGS) entry which is preliminary data.</text>
</comment>
<dbReference type="SMART" id="SM00736">
    <property type="entry name" value="CADG"/>
    <property type="match status" value="1"/>
</dbReference>
<keyword evidence="4" id="KW-1185">Reference proteome</keyword>
<dbReference type="EMBL" id="RQJO01000009">
    <property type="protein sequence ID" value="RRB02712.1"/>
    <property type="molecule type" value="Genomic_DNA"/>
</dbReference>
<feature type="domain" description="Dystroglycan-type cadherin-like" evidence="2">
    <location>
        <begin position="430"/>
        <end position="520"/>
    </location>
</feature>
<organism evidence="3 4">
    <name type="scientific">Larkinella rosea</name>
    <dbReference type="NCBI Taxonomy" id="2025312"/>
    <lineage>
        <taxon>Bacteria</taxon>
        <taxon>Pseudomonadati</taxon>
        <taxon>Bacteroidota</taxon>
        <taxon>Cytophagia</taxon>
        <taxon>Cytophagales</taxon>
        <taxon>Spirosomataceae</taxon>
        <taxon>Larkinella</taxon>
    </lineage>
</organism>
<dbReference type="SUPFAM" id="SSF49313">
    <property type="entry name" value="Cadherin-like"/>
    <property type="match status" value="1"/>
</dbReference>
<dbReference type="AlphaFoldDB" id="A0A3P1BNQ8"/>
<feature type="signal peptide" evidence="1">
    <location>
        <begin position="1"/>
        <end position="21"/>
    </location>
</feature>
<accession>A0A3P1BNQ8</accession>
<name>A0A3P1BNQ8_9BACT</name>
<dbReference type="RefSeq" id="WP_124876875.1">
    <property type="nucleotide sequence ID" value="NZ_RQJO01000009.1"/>
</dbReference>
<evidence type="ECO:0000256" key="1">
    <source>
        <dbReference type="SAM" id="SignalP"/>
    </source>
</evidence>
<dbReference type="Pfam" id="PF05345">
    <property type="entry name" value="He_PIG"/>
    <property type="match status" value="1"/>
</dbReference>
<dbReference type="GO" id="GO:0016020">
    <property type="term" value="C:membrane"/>
    <property type="evidence" value="ECO:0007669"/>
    <property type="project" value="InterPro"/>
</dbReference>
<dbReference type="InterPro" id="IPR013783">
    <property type="entry name" value="Ig-like_fold"/>
</dbReference>
<dbReference type="OrthoDB" id="945721at2"/>
<evidence type="ECO:0000313" key="4">
    <source>
        <dbReference type="Proteomes" id="UP000271925"/>
    </source>
</evidence>
<evidence type="ECO:0000259" key="2">
    <source>
        <dbReference type="SMART" id="SM00736"/>
    </source>
</evidence>
<feature type="chain" id="PRO_5018103570" description="Dystroglycan-type cadherin-like domain-containing protein" evidence="1">
    <location>
        <begin position="22"/>
        <end position="723"/>
    </location>
</feature>
<keyword evidence="1" id="KW-0732">Signal</keyword>
<dbReference type="Proteomes" id="UP000271925">
    <property type="component" value="Unassembled WGS sequence"/>
</dbReference>
<proteinExistence type="predicted"/>
<dbReference type="GO" id="GO:0005509">
    <property type="term" value="F:calcium ion binding"/>
    <property type="evidence" value="ECO:0007669"/>
    <property type="project" value="InterPro"/>
</dbReference>
<reference evidence="3 4" key="1">
    <citation type="submission" date="2018-11" db="EMBL/GenBank/DDBJ databases">
        <authorList>
            <person name="Zhou Z."/>
            <person name="Wang G."/>
        </authorList>
    </citation>
    <scope>NUCLEOTIDE SEQUENCE [LARGE SCALE GENOMIC DNA]</scope>
    <source>
        <strain evidence="3 4">KCTC52004</strain>
    </source>
</reference>
<gene>
    <name evidence="3" type="ORF">EHT25_19905</name>
</gene>
<protein>
    <recommendedName>
        <fullName evidence="2">Dystroglycan-type cadherin-like domain-containing protein</fullName>
    </recommendedName>
</protein>
<dbReference type="Gene3D" id="2.60.40.10">
    <property type="entry name" value="Immunoglobulins"/>
    <property type="match status" value="1"/>
</dbReference>
<dbReference type="InterPro" id="IPR015919">
    <property type="entry name" value="Cadherin-like_sf"/>
</dbReference>